<proteinExistence type="predicted"/>
<name>A0A5J4XB71_9EUKA</name>
<dbReference type="EMBL" id="SNRW01000064">
    <property type="protein sequence ID" value="KAA6403755.1"/>
    <property type="molecule type" value="Genomic_DNA"/>
</dbReference>
<organism evidence="1 2">
    <name type="scientific">Streblomastix strix</name>
    <dbReference type="NCBI Taxonomy" id="222440"/>
    <lineage>
        <taxon>Eukaryota</taxon>
        <taxon>Metamonada</taxon>
        <taxon>Preaxostyla</taxon>
        <taxon>Oxymonadida</taxon>
        <taxon>Streblomastigidae</taxon>
        <taxon>Streblomastix</taxon>
    </lineage>
</organism>
<evidence type="ECO:0000313" key="2">
    <source>
        <dbReference type="Proteomes" id="UP000324800"/>
    </source>
</evidence>
<reference evidence="1 2" key="1">
    <citation type="submission" date="2019-03" db="EMBL/GenBank/DDBJ databases">
        <title>Single cell metagenomics reveals metabolic interactions within the superorganism composed of flagellate Streblomastix strix and complex community of Bacteroidetes bacteria on its surface.</title>
        <authorList>
            <person name="Treitli S.C."/>
            <person name="Kolisko M."/>
            <person name="Husnik F."/>
            <person name="Keeling P."/>
            <person name="Hampl V."/>
        </authorList>
    </citation>
    <scope>NUCLEOTIDE SEQUENCE [LARGE SCALE GENOMIC DNA]</scope>
    <source>
        <strain evidence="1">ST1C</strain>
    </source>
</reference>
<dbReference type="AlphaFoldDB" id="A0A5J4XB71"/>
<dbReference type="Proteomes" id="UP000324800">
    <property type="component" value="Unassembled WGS sequence"/>
</dbReference>
<gene>
    <name evidence="1" type="ORF">EZS28_000711</name>
</gene>
<sequence length="231" mass="27158">MEYQGQQFNQRQQIWLQYILQRGADGANPQDLVDCIQEKEFQCINKFELTPVLQILRQIRKTEKDLMIMVMSSMYCYVRDHYSYFETKDNGRINDITLRGCYMIPVFLTNMVHTAADIHEQRIALLTKQYHSTKMQLLKLTEIQNLFVERNDAVQILSSLHGRGAKIFPILVPNVRNLMDKAGQWMIAIRKQEGKVKRMHQKIIKERSIIEKEMNRVIPILESAEKGLNSI</sequence>
<feature type="non-terminal residue" evidence="1">
    <location>
        <position position="231"/>
    </location>
</feature>
<evidence type="ECO:0000313" key="1">
    <source>
        <dbReference type="EMBL" id="KAA6403755.1"/>
    </source>
</evidence>
<protein>
    <submittedName>
        <fullName evidence="1">Uncharacterized protein</fullName>
    </submittedName>
</protein>
<comment type="caution">
    <text evidence="1">The sequence shown here is derived from an EMBL/GenBank/DDBJ whole genome shotgun (WGS) entry which is preliminary data.</text>
</comment>
<accession>A0A5J4XB71</accession>